<sequence length="213" mass="24708">MKKSFTLLELIFVITLLIVLYTFFIPNQKINKLNEVINRLDLYISHIRYQALIDDKFSNDTLWHKKRWTLKFFRCRESVGGIYYSIYSDENLSGHPNASESFKDPLTNKNIYSSNLCNETNNNSKYVLLSKNFGIKDVKISCNSTTSLGQISFGKDGRVYSRLSNIDNESFEYEIIKSCSIKFIDENDNFKELIINPKTGYSTKGIKNPIETE</sequence>
<reference evidence="1" key="2">
    <citation type="submission" date="2019-09" db="EMBL/GenBank/DDBJ databases">
        <title>Taxonomic note: a critical rebuttal of the proposed division of the genus Arcobacter into six genera, emended descriptions of Arcobacter anaerophilus and the genus Arcobacter, and an assessment of genus-level boundaries for Epsilonproteobacteria using in silico genomic comparator tools.</title>
        <authorList>
            <person name="On S.L.W."/>
            <person name="Miller W.G."/>
            <person name="Biggs P."/>
            <person name="Cornelius A."/>
            <person name="Vandamme P."/>
        </authorList>
    </citation>
    <scope>NUCLEOTIDE SEQUENCE [LARGE SCALE GENOMIC DNA]</scope>
    <source>
        <strain evidence="1">LMG 26638</strain>
    </source>
</reference>
<name>A0A5C2H8E1_9BACT</name>
<dbReference type="KEGG" id="apai:APAC_2170"/>
<organism evidence="1 2">
    <name type="scientific">Malaciobacter pacificus</name>
    <dbReference type="NCBI Taxonomy" id="1080223"/>
    <lineage>
        <taxon>Bacteria</taxon>
        <taxon>Pseudomonadati</taxon>
        <taxon>Campylobacterota</taxon>
        <taxon>Epsilonproteobacteria</taxon>
        <taxon>Campylobacterales</taxon>
        <taxon>Arcobacteraceae</taxon>
        <taxon>Malaciobacter</taxon>
    </lineage>
</organism>
<gene>
    <name evidence="1" type="ORF">APAC_2170</name>
</gene>
<protein>
    <submittedName>
        <fullName evidence="1">Uncharacterized protein</fullName>
    </submittedName>
</protein>
<dbReference type="OrthoDB" id="5363195at2"/>
<keyword evidence="2" id="KW-1185">Reference proteome</keyword>
<evidence type="ECO:0000313" key="1">
    <source>
        <dbReference type="EMBL" id="QEP35231.1"/>
    </source>
</evidence>
<reference evidence="1" key="1">
    <citation type="submission" date="2019-09" db="EMBL/GenBank/DDBJ databases">
        <title>Complete genome sequencing of four Arcobacter species reveals a diverse suite of mobile elements.</title>
        <authorList>
            <person name="Miller W.G."/>
            <person name="Yee E."/>
            <person name="Bono J.L."/>
        </authorList>
    </citation>
    <scope>NUCLEOTIDE SEQUENCE [LARGE SCALE GENOMIC DNA]</scope>
    <source>
        <strain evidence="1">LMG 26638</strain>
    </source>
</reference>
<dbReference type="AlphaFoldDB" id="A0A5C2H8E1"/>
<dbReference type="RefSeq" id="WP_130234130.1">
    <property type="nucleotide sequence ID" value="NZ_BMEF01000017.1"/>
</dbReference>
<dbReference type="EMBL" id="CP035928">
    <property type="protein sequence ID" value="QEP35231.1"/>
    <property type="molecule type" value="Genomic_DNA"/>
</dbReference>
<dbReference type="Proteomes" id="UP000322726">
    <property type="component" value="Chromosome"/>
</dbReference>
<proteinExistence type="predicted"/>
<evidence type="ECO:0000313" key="2">
    <source>
        <dbReference type="Proteomes" id="UP000322726"/>
    </source>
</evidence>
<accession>A0A5C2H8E1</accession>